<proteinExistence type="predicted"/>
<feature type="region of interest" description="Disordered" evidence="1">
    <location>
        <begin position="1"/>
        <end position="21"/>
    </location>
</feature>
<dbReference type="Proteomes" id="UP001164746">
    <property type="component" value="Chromosome 7"/>
</dbReference>
<feature type="compositionally biased region" description="Basic and acidic residues" evidence="1">
    <location>
        <begin position="1"/>
        <end position="13"/>
    </location>
</feature>
<dbReference type="EMBL" id="CP111018">
    <property type="protein sequence ID" value="WAR09617.1"/>
    <property type="molecule type" value="Genomic_DNA"/>
</dbReference>
<protein>
    <submittedName>
        <fullName evidence="2">Uncharacterized protein</fullName>
    </submittedName>
</protein>
<sequence>MRPYFKDAKDTKHNSNGFQRNQMSYRANPVMFKNTISNPMTEPFSWVRYHNNNPKIPLNIASMIIQSHNGREDQNRQSYAIETHHRVKRGFRSAVADRIAHGFGKRGSILDVGVNRLPQVQRLLNLKSLDAEDDEDDIGLLFHLYRMYKRNIHPALNAESTFNSAHGLENDSFRRLIQRLLSAAKDEQFSELRGGPYA</sequence>
<evidence type="ECO:0000313" key="2">
    <source>
        <dbReference type="EMBL" id="WAR09617.1"/>
    </source>
</evidence>
<keyword evidence="3" id="KW-1185">Reference proteome</keyword>
<evidence type="ECO:0000256" key="1">
    <source>
        <dbReference type="SAM" id="MobiDB-lite"/>
    </source>
</evidence>
<gene>
    <name evidence="2" type="ORF">MAR_034693</name>
</gene>
<evidence type="ECO:0000313" key="3">
    <source>
        <dbReference type="Proteomes" id="UP001164746"/>
    </source>
</evidence>
<name>A0ABY7EKW1_MYAAR</name>
<reference evidence="2" key="1">
    <citation type="submission" date="2022-11" db="EMBL/GenBank/DDBJ databases">
        <title>Centuries of genome instability and evolution in soft-shell clam transmissible cancer (bioRxiv).</title>
        <authorList>
            <person name="Hart S.F.M."/>
            <person name="Yonemitsu M.A."/>
            <person name="Giersch R.M."/>
            <person name="Beal B.F."/>
            <person name="Arriagada G."/>
            <person name="Davis B.W."/>
            <person name="Ostrander E.A."/>
            <person name="Goff S.P."/>
            <person name="Metzger M.J."/>
        </authorList>
    </citation>
    <scope>NUCLEOTIDE SEQUENCE</scope>
    <source>
        <strain evidence="2">MELC-2E11</strain>
        <tissue evidence="2">Siphon/mantle</tissue>
    </source>
</reference>
<accession>A0ABY7EKW1</accession>
<organism evidence="2 3">
    <name type="scientific">Mya arenaria</name>
    <name type="common">Soft-shell clam</name>
    <dbReference type="NCBI Taxonomy" id="6604"/>
    <lineage>
        <taxon>Eukaryota</taxon>
        <taxon>Metazoa</taxon>
        <taxon>Spiralia</taxon>
        <taxon>Lophotrochozoa</taxon>
        <taxon>Mollusca</taxon>
        <taxon>Bivalvia</taxon>
        <taxon>Autobranchia</taxon>
        <taxon>Heteroconchia</taxon>
        <taxon>Euheterodonta</taxon>
        <taxon>Imparidentia</taxon>
        <taxon>Neoheterodontei</taxon>
        <taxon>Myida</taxon>
        <taxon>Myoidea</taxon>
        <taxon>Myidae</taxon>
        <taxon>Mya</taxon>
    </lineage>
</organism>